<name>A0A0H3KEL0_BURM1</name>
<evidence type="ECO:0000256" key="1">
    <source>
        <dbReference type="SAM" id="MobiDB-lite"/>
    </source>
</evidence>
<dbReference type="STRING" id="395019.BMULJ_01387"/>
<organism evidence="2 3">
    <name type="scientific">Burkholderia multivorans (strain ATCC 17616 / 249)</name>
    <dbReference type="NCBI Taxonomy" id="395019"/>
    <lineage>
        <taxon>Bacteria</taxon>
        <taxon>Pseudomonadati</taxon>
        <taxon>Pseudomonadota</taxon>
        <taxon>Betaproteobacteria</taxon>
        <taxon>Burkholderiales</taxon>
        <taxon>Burkholderiaceae</taxon>
        <taxon>Burkholderia</taxon>
        <taxon>Burkholderia cepacia complex</taxon>
    </lineage>
</organism>
<dbReference type="Proteomes" id="UP000008815">
    <property type="component" value="Chromosome 1"/>
</dbReference>
<dbReference type="eggNOG" id="ENOG50339MX">
    <property type="taxonomic scope" value="Bacteria"/>
</dbReference>
<reference evidence="2 3" key="1">
    <citation type="submission" date="2007-04" db="EMBL/GenBank/DDBJ databases">
        <title>Complete genome sequence of Burkholderia multivorans ATCC 17616.</title>
        <authorList>
            <person name="Ohtsubo Y."/>
            <person name="Yamashita A."/>
            <person name="Kurokawa K."/>
            <person name="Takami H."/>
            <person name="Yuhara S."/>
            <person name="Nishiyama E."/>
            <person name="Endo R."/>
            <person name="Miyazaki R."/>
            <person name="Ono A."/>
            <person name="Yano K."/>
            <person name="Ito M."/>
            <person name="Sota M."/>
            <person name="Yuji N."/>
            <person name="Hattori M."/>
            <person name="Tsuda M."/>
        </authorList>
    </citation>
    <scope>NUCLEOTIDE SEQUENCE [LARGE SCALE GENOMIC DNA]</scope>
    <source>
        <strain evidence="3">ATCC 17616 / 249</strain>
    </source>
</reference>
<proteinExistence type="predicted"/>
<dbReference type="HOGENOM" id="CLU_629585_0_0_4"/>
<dbReference type="KEGG" id="bmu:Bmul_1855"/>
<dbReference type="KEGG" id="bmj:BMULJ_01387"/>
<dbReference type="EMBL" id="AP009385">
    <property type="protein sequence ID" value="BAG43323.1"/>
    <property type="molecule type" value="Genomic_DNA"/>
</dbReference>
<protein>
    <submittedName>
        <fullName evidence="2">Bacteriophage protein</fullName>
    </submittedName>
</protein>
<gene>
    <name evidence="2" type="ordered locus">BMULJ_01387</name>
</gene>
<feature type="region of interest" description="Disordered" evidence="1">
    <location>
        <begin position="118"/>
        <end position="137"/>
    </location>
</feature>
<dbReference type="AlphaFoldDB" id="A0A0H3KEL0"/>
<evidence type="ECO:0000313" key="3">
    <source>
        <dbReference type="Proteomes" id="UP000008815"/>
    </source>
</evidence>
<dbReference type="RefSeq" id="WP_012213551.1">
    <property type="nucleotide sequence ID" value="NC_010084.1"/>
</dbReference>
<feature type="region of interest" description="Disordered" evidence="1">
    <location>
        <begin position="1"/>
        <end position="21"/>
    </location>
</feature>
<evidence type="ECO:0000313" key="2">
    <source>
        <dbReference type="EMBL" id="BAG43323.1"/>
    </source>
</evidence>
<keyword evidence="3" id="KW-1185">Reference proteome</keyword>
<accession>A0A0H3KEL0</accession>
<sequence length="435" mass="47378">MNDQQQIRADALTDERRNGTGAEVAQWQMRLKDRSSPVVDHWVNISPDGAKTLMEKYADVYEVRALYAAPQHPAQANALPEIDPPQAGGNKGRLPALARTREGGNLYSLGYNRGLKKGRDEAAQADAPAEAREPHSDDVAVDSFATAMKHKLALARAKGRGGWETCSPADLSRMLREHVEKGDPRDVANFCMMLWHHGSPIASAPADSEAARLTDEQRRVLVEVAQTFKGTDRRRAVLNELAGVAAPQPAQAETPCKCRRVGDWRGFHHPLCDASTPAQADARVGLTDEQIDEIARPFAGLGGIEDYRAFARALLAAHPGQPEPRGAAQVPCPICGGEAVDHLDVLERVTIAPEPRAEVTDWNTPCTGCATPRACQYDGCRKEPRAEVTGDTVLVPKRVVELLRIINRDGIIKRASELQEVYRLVEAARAQGGES</sequence>